<feature type="domain" description="Response regulatory" evidence="3">
    <location>
        <begin position="4"/>
        <end position="119"/>
    </location>
</feature>
<dbReference type="Proteomes" id="UP000321362">
    <property type="component" value="Chromosome"/>
</dbReference>
<dbReference type="SUPFAM" id="SSF52172">
    <property type="entry name" value="CheY-like"/>
    <property type="match status" value="1"/>
</dbReference>
<gene>
    <name evidence="4" type="ORF">FSB76_22630</name>
</gene>
<evidence type="ECO:0000313" key="4">
    <source>
        <dbReference type="EMBL" id="QEC78607.1"/>
    </source>
</evidence>
<protein>
    <submittedName>
        <fullName evidence="4">Response regulator</fullName>
    </submittedName>
</protein>
<keyword evidence="1 2" id="KW-0597">Phosphoprotein</keyword>
<sequence length="120" mass="13441">MGKKILLLDDDQSILYIVSYLLKDSGFEVKTLATGMEVFAVIAEFQPDLVLMDVMLAEMDGRLICRDLKNNILTLHIPVILISGTHDLSESLQQQGAPNDFLSKPFDLDDLLHKINVQLV</sequence>
<feature type="modified residue" description="4-aspartylphosphate" evidence="2">
    <location>
        <position position="53"/>
    </location>
</feature>
<dbReference type="SMART" id="SM00448">
    <property type="entry name" value="REC"/>
    <property type="match status" value="1"/>
</dbReference>
<dbReference type="OrthoDB" id="677887at2"/>
<evidence type="ECO:0000313" key="5">
    <source>
        <dbReference type="Proteomes" id="UP000321362"/>
    </source>
</evidence>
<dbReference type="RefSeq" id="WP_147057409.1">
    <property type="nucleotide sequence ID" value="NZ_CP042437.1"/>
</dbReference>
<dbReference type="AlphaFoldDB" id="A0A5B8W598"/>
<dbReference type="KEGG" id="mgk:FSB76_22630"/>
<dbReference type="PANTHER" id="PTHR44591:SF3">
    <property type="entry name" value="RESPONSE REGULATORY DOMAIN-CONTAINING PROTEIN"/>
    <property type="match status" value="1"/>
</dbReference>
<dbReference type="Gene3D" id="3.40.50.2300">
    <property type="match status" value="1"/>
</dbReference>
<evidence type="ECO:0000256" key="1">
    <source>
        <dbReference type="ARBA" id="ARBA00022553"/>
    </source>
</evidence>
<dbReference type="InterPro" id="IPR050595">
    <property type="entry name" value="Bact_response_regulator"/>
</dbReference>
<keyword evidence="5" id="KW-1185">Reference proteome</keyword>
<dbReference type="InterPro" id="IPR011006">
    <property type="entry name" value="CheY-like_superfamily"/>
</dbReference>
<dbReference type="InterPro" id="IPR001789">
    <property type="entry name" value="Sig_transdc_resp-reg_receiver"/>
</dbReference>
<dbReference type="PANTHER" id="PTHR44591">
    <property type="entry name" value="STRESS RESPONSE REGULATOR PROTEIN 1"/>
    <property type="match status" value="1"/>
</dbReference>
<proteinExistence type="predicted"/>
<dbReference type="EMBL" id="CP042437">
    <property type="protein sequence ID" value="QEC78607.1"/>
    <property type="molecule type" value="Genomic_DNA"/>
</dbReference>
<accession>A0A5B8W598</accession>
<name>A0A5B8W598_9SPHI</name>
<reference evidence="4 5" key="1">
    <citation type="journal article" date="2013" name="J. Microbiol.">
        <title>Mucilaginibacter ginsenosidivorax sp. nov., with ginsenoside converting activity isolated from sediment.</title>
        <authorList>
            <person name="Kim J.K."/>
            <person name="Choi T.E."/>
            <person name="Liu Q.M."/>
            <person name="Park H.Y."/>
            <person name="Yi T.H."/>
            <person name="Yoon M.H."/>
            <person name="Kim S.C."/>
            <person name="Im W.T."/>
        </authorList>
    </citation>
    <scope>NUCLEOTIDE SEQUENCE [LARGE SCALE GENOMIC DNA]</scope>
    <source>
        <strain evidence="4 5">KHI28</strain>
    </source>
</reference>
<organism evidence="4 5">
    <name type="scientific">Mucilaginibacter ginsenosidivorax</name>
    <dbReference type="NCBI Taxonomy" id="862126"/>
    <lineage>
        <taxon>Bacteria</taxon>
        <taxon>Pseudomonadati</taxon>
        <taxon>Bacteroidota</taxon>
        <taxon>Sphingobacteriia</taxon>
        <taxon>Sphingobacteriales</taxon>
        <taxon>Sphingobacteriaceae</taxon>
        <taxon>Mucilaginibacter</taxon>
    </lineage>
</organism>
<evidence type="ECO:0000256" key="2">
    <source>
        <dbReference type="PROSITE-ProRule" id="PRU00169"/>
    </source>
</evidence>
<dbReference type="PROSITE" id="PS50110">
    <property type="entry name" value="RESPONSE_REGULATORY"/>
    <property type="match status" value="1"/>
</dbReference>
<dbReference type="Pfam" id="PF00072">
    <property type="entry name" value="Response_reg"/>
    <property type="match status" value="1"/>
</dbReference>
<evidence type="ECO:0000259" key="3">
    <source>
        <dbReference type="PROSITE" id="PS50110"/>
    </source>
</evidence>
<dbReference type="GO" id="GO:0000160">
    <property type="term" value="P:phosphorelay signal transduction system"/>
    <property type="evidence" value="ECO:0007669"/>
    <property type="project" value="InterPro"/>
</dbReference>